<gene>
    <name evidence="7" type="ORF">FDP41_009619</name>
</gene>
<dbReference type="Proteomes" id="UP000444721">
    <property type="component" value="Unassembled WGS sequence"/>
</dbReference>
<dbReference type="Pfam" id="PF04427">
    <property type="entry name" value="Brix"/>
    <property type="match status" value="1"/>
</dbReference>
<dbReference type="InterPro" id="IPR039770">
    <property type="entry name" value="Rpf2"/>
</dbReference>
<dbReference type="SMART" id="SM00879">
    <property type="entry name" value="Brix"/>
    <property type="match status" value="1"/>
</dbReference>
<evidence type="ECO:0000313" key="8">
    <source>
        <dbReference type="Proteomes" id="UP000444721"/>
    </source>
</evidence>
<comment type="caution">
    <text evidence="7">The sequence shown here is derived from an EMBL/GenBank/DDBJ whole genome shotgun (WGS) entry which is preliminary data.</text>
</comment>
<dbReference type="VEuPathDB" id="AmoebaDB:NF0050620"/>
<comment type="subcellular location">
    <subcellularLocation>
        <location evidence="1 4">Nucleus</location>
        <location evidence="1 4">Nucleolus</location>
    </subcellularLocation>
</comment>
<keyword evidence="3 4" id="KW-0539">Nucleus</keyword>
<dbReference type="GeneID" id="68116834"/>
<keyword evidence="8" id="KW-1185">Reference proteome</keyword>
<dbReference type="OrthoDB" id="407658at2759"/>
<feature type="domain" description="Brix" evidence="6">
    <location>
        <begin position="26"/>
        <end position="231"/>
    </location>
</feature>
<protein>
    <recommendedName>
        <fullName evidence="4">Ribosome production factor 2 homolog</fullName>
    </recommendedName>
    <alternativeName>
        <fullName evidence="4">Ribosome biogenesis protein RPF2 homolog</fullName>
    </alternativeName>
</protein>
<dbReference type="GO" id="GO:0019843">
    <property type="term" value="F:rRNA binding"/>
    <property type="evidence" value="ECO:0007669"/>
    <property type="project" value="UniProtKB-UniRule"/>
</dbReference>
<evidence type="ECO:0000256" key="5">
    <source>
        <dbReference type="SAM" id="MobiDB-lite"/>
    </source>
</evidence>
<dbReference type="AlphaFoldDB" id="A0A6A5AUP1"/>
<sequence length="347" mass="39661">MIRKKAKRKATKLLEERKPKVIEDPKKSLILSGRKVNKELKTLLQDLHRLRSPFSINFTQQLHDLLPFEEIQPLEKYVKSEDTSLFLIGSHTKKRPNNIVLGRCFDHQILDMVEFGVSDLKQMESKASLLNVFGSKPCIIFKGDEFKNNPEFESLRSLFIDFFRMEDTPEVNLLGLDHVISITSLDNNTLAFNHYKINFEKSGQKTPHVELVDIGPSMKLQIRRKRWASDDMKKNAMKIPDVLKKSKERLKNVFRDELGNIQAKIHVKQQDISTIGTKRYKAMRKGVAEETEKKVDMMEQLNKFLHGKRKYKAGTDGSSSSGENGDAASNGASSSATSEPSKKKVKK</sequence>
<name>A0A6A5AUP1_NAEFO</name>
<feature type="compositionally biased region" description="Low complexity" evidence="5">
    <location>
        <begin position="314"/>
        <end position="339"/>
    </location>
</feature>
<dbReference type="PANTHER" id="PTHR12728:SF0">
    <property type="entry name" value="RIBOSOME PRODUCTION FACTOR 2 HOMOLOG"/>
    <property type="match status" value="1"/>
</dbReference>
<evidence type="ECO:0000256" key="1">
    <source>
        <dbReference type="ARBA" id="ARBA00004604"/>
    </source>
</evidence>
<evidence type="ECO:0000313" key="7">
    <source>
        <dbReference type="EMBL" id="KAF0971923.1"/>
    </source>
</evidence>
<organism evidence="7 8">
    <name type="scientific">Naegleria fowleri</name>
    <name type="common">Brain eating amoeba</name>
    <dbReference type="NCBI Taxonomy" id="5763"/>
    <lineage>
        <taxon>Eukaryota</taxon>
        <taxon>Discoba</taxon>
        <taxon>Heterolobosea</taxon>
        <taxon>Tetramitia</taxon>
        <taxon>Eutetramitia</taxon>
        <taxon>Vahlkampfiidae</taxon>
        <taxon>Naegleria</taxon>
    </lineage>
</organism>
<accession>A0A6A5AUP1</accession>
<dbReference type="VEuPathDB" id="AmoebaDB:NfTy_086870"/>
<dbReference type="PROSITE" id="PS50833">
    <property type="entry name" value="BRIX"/>
    <property type="match status" value="1"/>
</dbReference>
<dbReference type="RefSeq" id="XP_044556638.1">
    <property type="nucleotide sequence ID" value="XM_044713596.1"/>
</dbReference>
<feature type="region of interest" description="Disordered" evidence="5">
    <location>
        <begin position="305"/>
        <end position="347"/>
    </location>
</feature>
<evidence type="ECO:0000259" key="6">
    <source>
        <dbReference type="PROSITE" id="PS50833"/>
    </source>
</evidence>
<comment type="similarity">
    <text evidence="2 4">Belongs to the RPF2 family.</text>
</comment>
<dbReference type="InterPro" id="IPR007109">
    <property type="entry name" value="Brix"/>
</dbReference>
<evidence type="ECO:0000256" key="3">
    <source>
        <dbReference type="ARBA" id="ARBA00023242"/>
    </source>
</evidence>
<dbReference type="GO" id="GO:0000027">
    <property type="term" value="P:ribosomal large subunit assembly"/>
    <property type="evidence" value="ECO:0007669"/>
    <property type="project" value="InterPro"/>
</dbReference>
<dbReference type="GO" id="GO:0000463">
    <property type="term" value="P:maturation of LSU-rRNA from tricistronic rRNA transcript (SSU-rRNA, 5.8S rRNA, LSU-rRNA)"/>
    <property type="evidence" value="ECO:0007669"/>
    <property type="project" value="TreeGrafter"/>
</dbReference>
<dbReference type="GO" id="GO:0005730">
    <property type="term" value="C:nucleolus"/>
    <property type="evidence" value="ECO:0007669"/>
    <property type="project" value="UniProtKB-SubCell"/>
</dbReference>
<dbReference type="EMBL" id="VFQX01000072">
    <property type="protein sequence ID" value="KAF0971923.1"/>
    <property type="molecule type" value="Genomic_DNA"/>
</dbReference>
<proteinExistence type="inferred from homology"/>
<dbReference type="PANTHER" id="PTHR12728">
    <property type="entry name" value="BRIX DOMAIN CONTAINING PROTEIN"/>
    <property type="match status" value="1"/>
</dbReference>
<evidence type="ECO:0000256" key="2">
    <source>
        <dbReference type="ARBA" id="ARBA00010782"/>
    </source>
</evidence>
<reference evidence="7 8" key="1">
    <citation type="journal article" date="2019" name="Sci. Rep.">
        <title>Nanopore sequencing improves the draft genome of the human pathogenic amoeba Naegleria fowleri.</title>
        <authorList>
            <person name="Liechti N."/>
            <person name="Schurch N."/>
            <person name="Bruggmann R."/>
            <person name="Wittwer M."/>
        </authorList>
    </citation>
    <scope>NUCLEOTIDE SEQUENCE [LARGE SCALE GENOMIC DNA]</scope>
    <source>
        <strain evidence="7 8">ATCC 30894</strain>
    </source>
</reference>
<dbReference type="OMA" id="VGLKPMF"/>
<dbReference type="VEuPathDB" id="AmoebaDB:FDP41_009619"/>
<evidence type="ECO:0000256" key="4">
    <source>
        <dbReference type="RuleBase" id="RU367086"/>
    </source>
</evidence>